<comment type="caution">
    <text evidence="2">The sequence shown here is derived from an EMBL/GenBank/DDBJ whole genome shotgun (WGS) entry which is preliminary data.</text>
</comment>
<dbReference type="Pfam" id="PF01844">
    <property type="entry name" value="HNH"/>
    <property type="match status" value="1"/>
</dbReference>
<feature type="domain" description="HNH nuclease" evidence="1">
    <location>
        <begin position="198"/>
        <end position="257"/>
    </location>
</feature>
<gene>
    <name evidence="2" type="ORF">QOZ92_000905</name>
</gene>
<keyword evidence="3" id="KW-1185">Reference proteome</keyword>
<evidence type="ECO:0000259" key="1">
    <source>
        <dbReference type="SMART" id="SM00507"/>
    </source>
</evidence>
<dbReference type="Gene3D" id="1.10.30.50">
    <property type="match status" value="1"/>
</dbReference>
<dbReference type="InterPro" id="IPR002711">
    <property type="entry name" value="HNH"/>
</dbReference>
<evidence type="ECO:0000313" key="3">
    <source>
        <dbReference type="Proteomes" id="UP001232584"/>
    </source>
</evidence>
<dbReference type="Proteomes" id="UP001232584">
    <property type="component" value="Unassembled WGS sequence"/>
</dbReference>
<organism evidence="2 3">
    <name type="scientific">Paraclostridium ghonii</name>
    <dbReference type="NCBI Taxonomy" id="29358"/>
    <lineage>
        <taxon>Bacteria</taxon>
        <taxon>Bacillati</taxon>
        <taxon>Bacillota</taxon>
        <taxon>Clostridia</taxon>
        <taxon>Peptostreptococcales</taxon>
        <taxon>Peptostreptococcaceae</taxon>
        <taxon>Paraclostridium</taxon>
    </lineage>
</organism>
<sequence length="276" mass="32258">MRYFWVFQNKNYEEESRGSYLWAPKKNLKGKTFHYWSRMEEIKPGDIIFSCVNRNIVSINIAKKDPNNQIRPNEIEKAGPLDEDGWIVLVEYNKLKNSIKIDDFLENIMKMQDEKYAPLNIKGKANSGYLYPINDSLGDYLIDIICKNENDIKSLNEVIRQKYISNLPYNEVEIKAKKAKGKVKSKTNKVVEYDRNPYVVEYSRRRANGVCELCSKDAPFKNSKEEPYLEVHHIIWLSKGGEDNIKNTVALCPNCHRKMHVLNLNEDIETLSSKRK</sequence>
<protein>
    <submittedName>
        <fullName evidence="2">HNH restriction endonuclease</fullName>
    </submittedName>
</protein>
<keyword evidence="2" id="KW-0255">Endonuclease</keyword>
<keyword evidence="2" id="KW-0378">Hydrolase</keyword>
<dbReference type="RefSeq" id="WP_307503730.1">
    <property type="nucleotide sequence ID" value="NZ_BAAACE010000028.1"/>
</dbReference>
<accession>A0ABU0MY05</accession>
<dbReference type="SMART" id="SM00507">
    <property type="entry name" value="HNHc"/>
    <property type="match status" value="1"/>
</dbReference>
<proteinExistence type="predicted"/>
<keyword evidence="2" id="KW-0540">Nuclease</keyword>
<dbReference type="GO" id="GO:0004519">
    <property type="term" value="F:endonuclease activity"/>
    <property type="evidence" value="ECO:0007669"/>
    <property type="project" value="UniProtKB-KW"/>
</dbReference>
<dbReference type="EMBL" id="JAUSWG010000003">
    <property type="protein sequence ID" value="MDQ0555792.1"/>
    <property type="molecule type" value="Genomic_DNA"/>
</dbReference>
<dbReference type="InterPro" id="IPR003615">
    <property type="entry name" value="HNH_nuc"/>
</dbReference>
<reference evidence="2 3" key="1">
    <citation type="submission" date="2023-07" db="EMBL/GenBank/DDBJ databases">
        <title>Genomic Encyclopedia of Type Strains, Phase IV (KMG-IV): sequencing the most valuable type-strain genomes for metagenomic binning, comparative biology and taxonomic classification.</title>
        <authorList>
            <person name="Goeker M."/>
        </authorList>
    </citation>
    <scope>NUCLEOTIDE SEQUENCE [LARGE SCALE GENOMIC DNA]</scope>
    <source>
        <strain evidence="2 3">DSM 15049</strain>
    </source>
</reference>
<evidence type="ECO:0000313" key="2">
    <source>
        <dbReference type="EMBL" id="MDQ0555792.1"/>
    </source>
</evidence>
<name>A0ABU0MY05_9FIRM</name>
<dbReference type="CDD" id="cd00085">
    <property type="entry name" value="HNHc"/>
    <property type="match status" value="1"/>
</dbReference>